<dbReference type="PROSITE" id="PS51187">
    <property type="entry name" value="AUTOINDUCER_SYNTH_2"/>
    <property type="match status" value="1"/>
</dbReference>
<dbReference type="PANTHER" id="PTHR39322">
    <property type="entry name" value="ACYL-HOMOSERINE-LACTONE SYNTHASE"/>
    <property type="match status" value="1"/>
</dbReference>
<proteinExistence type="inferred from homology"/>
<name>A0AAQ0KJV8_PARVE</name>
<evidence type="ECO:0000256" key="8">
    <source>
        <dbReference type="SAM" id="MobiDB-lite"/>
    </source>
</evidence>
<keyword evidence="5 7" id="KW-0071">Autoinducer synthesis</keyword>
<dbReference type="EMBL" id="QUMX01000065">
    <property type="protein sequence ID" value="REG28218.1"/>
    <property type="molecule type" value="Genomic_DNA"/>
</dbReference>
<comment type="caution">
    <text evidence="9">The sequence shown here is derived from an EMBL/GenBank/DDBJ whole genome shotgun (WGS) entry which is preliminary data.</text>
</comment>
<dbReference type="SUPFAM" id="SSF55729">
    <property type="entry name" value="Acyl-CoA N-acyltransferases (Nat)"/>
    <property type="match status" value="1"/>
</dbReference>
<keyword evidence="10" id="KW-1185">Reference proteome</keyword>
<evidence type="ECO:0000256" key="6">
    <source>
        <dbReference type="ARBA" id="ARBA00048576"/>
    </source>
</evidence>
<dbReference type="PROSITE" id="PS00949">
    <property type="entry name" value="AUTOINDUCER_SYNTH_1"/>
    <property type="match status" value="1"/>
</dbReference>
<comment type="catalytic activity">
    <reaction evidence="6">
        <text>a fatty acyl-[ACP] + S-adenosyl-L-methionine = an N-acyl-L-homoserine lactone + S-methyl-5'-thioadenosine + holo-[ACP] + H(+)</text>
        <dbReference type="Rhea" id="RHEA:10096"/>
        <dbReference type="Rhea" id="RHEA-COMP:9685"/>
        <dbReference type="Rhea" id="RHEA-COMP:14125"/>
        <dbReference type="ChEBI" id="CHEBI:15378"/>
        <dbReference type="ChEBI" id="CHEBI:17509"/>
        <dbReference type="ChEBI" id="CHEBI:55474"/>
        <dbReference type="ChEBI" id="CHEBI:59789"/>
        <dbReference type="ChEBI" id="CHEBI:64479"/>
        <dbReference type="ChEBI" id="CHEBI:138651"/>
        <dbReference type="EC" id="2.3.1.184"/>
    </reaction>
</comment>
<dbReference type="GO" id="GO:0007165">
    <property type="term" value="P:signal transduction"/>
    <property type="evidence" value="ECO:0007669"/>
    <property type="project" value="TreeGrafter"/>
</dbReference>
<organism evidence="9 10">
    <name type="scientific">Paracoccus versutus</name>
    <name type="common">Thiobacillus versutus</name>
    <dbReference type="NCBI Taxonomy" id="34007"/>
    <lineage>
        <taxon>Bacteria</taxon>
        <taxon>Pseudomonadati</taxon>
        <taxon>Pseudomonadota</taxon>
        <taxon>Alphaproteobacteria</taxon>
        <taxon>Rhodobacterales</taxon>
        <taxon>Paracoccaceae</taxon>
        <taxon>Paracoccus</taxon>
    </lineage>
</organism>
<feature type="region of interest" description="Disordered" evidence="8">
    <location>
        <begin position="226"/>
        <end position="248"/>
    </location>
</feature>
<keyword evidence="3" id="KW-0808">Transferase</keyword>
<keyword evidence="2 7" id="KW-0673">Quorum sensing</keyword>
<reference evidence="9 10" key="1">
    <citation type="submission" date="2018-08" db="EMBL/GenBank/DDBJ databases">
        <title>Genomic Encyclopedia of Archaeal and Bacterial Type Strains, Phase II (KMG-II): from individual species to whole genera.</title>
        <authorList>
            <person name="Goeker M."/>
        </authorList>
    </citation>
    <scope>NUCLEOTIDE SEQUENCE [LARGE SCALE GENOMIC DNA]</scope>
    <source>
        <strain evidence="9 10">DSM 582</strain>
    </source>
</reference>
<keyword evidence="4" id="KW-0949">S-adenosyl-L-methionine</keyword>
<evidence type="ECO:0000313" key="9">
    <source>
        <dbReference type="EMBL" id="REG28218.1"/>
    </source>
</evidence>
<dbReference type="InterPro" id="IPR018311">
    <property type="entry name" value="Autoind_synth_CS"/>
</dbReference>
<dbReference type="PANTHER" id="PTHR39322:SF1">
    <property type="entry name" value="ISOVALERYL-HOMOSERINE LACTONE SYNTHASE"/>
    <property type="match status" value="1"/>
</dbReference>
<evidence type="ECO:0000256" key="2">
    <source>
        <dbReference type="ARBA" id="ARBA00022654"/>
    </source>
</evidence>
<dbReference type="RefSeq" id="WP_116171324.1">
    <property type="nucleotide sequence ID" value="NZ_CP035285.1"/>
</dbReference>
<evidence type="ECO:0000313" key="10">
    <source>
        <dbReference type="Proteomes" id="UP000256794"/>
    </source>
</evidence>
<evidence type="ECO:0000256" key="1">
    <source>
        <dbReference type="ARBA" id="ARBA00012340"/>
    </source>
</evidence>
<dbReference type="Proteomes" id="UP000256794">
    <property type="component" value="Unassembled WGS sequence"/>
</dbReference>
<evidence type="ECO:0000256" key="7">
    <source>
        <dbReference type="PROSITE-ProRule" id="PRU00533"/>
    </source>
</evidence>
<dbReference type="AlphaFoldDB" id="A0AAQ0KJV8"/>
<dbReference type="Pfam" id="PF00765">
    <property type="entry name" value="Autoind_synth"/>
    <property type="match status" value="1"/>
</dbReference>
<dbReference type="GO" id="GO:0061579">
    <property type="term" value="F:N-acyl homoserine lactone synthase activity"/>
    <property type="evidence" value="ECO:0007669"/>
    <property type="project" value="UniProtKB-EC"/>
</dbReference>
<dbReference type="GO" id="GO:0009372">
    <property type="term" value="P:quorum sensing"/>
    <property type="evidence" value="ECO:0007669"/>
    <property type="project" value="UniProtKB-UniRule"/>
</dbReference>
<evidence type="ECO:0000256" key="3">
    <source>
        <dbReference type="ARBA" id="ARBA00022679"/>
    </source>
</evidence>
<dbReference type="EC" id="2.3.1.184" evidence="1"/>
<protein>
    <recommendedName>
        <fullName evidence="1">acyl-homoserine-lactone synthase</fullName>
        <ecNumber evidence="1">2.3.1.184</ecNumber>
    </recommendedName>
</protein>
<dbReference type="Gene3D" id="3.40.630.30">
    <property type="match status" value="1"/>
</dbReference>
<dbReference type="InterPro" id="IPR016181">
    <property type="entry name" value="Acyl_CoA_acyltransferase"/>
</dbReference>
<accession>A0AAQ0KJV8</accession>
<gene>
    <name evidence="9" type="ORF">ATH84_106516</name>
</gene>
<sequence>MVRLTEAASQTSSQESNRRDFAVSVLWSKSFSSPSEVAKGWALIMKFWDLRREVFINQKNWGLKTADGLEFDQYDNMGARGVIGAIYIVAHRDGEVLGGARLLRTDNFDGAKSSYMIRDACLGLLSGMPTELCESAPPVSDEIWELTRLVAKKEPGVGEAILAAANRFLFKISARRCLFLGPPAFMRMAKKMGFAPDPLGKIQGNKDGRFLAFGCDVIPPEDVTDEYGPSAARLHPGQSGHSVGEHGR</sequence>
<evidence type="ECO:0000256" key="4">
    <source>
        <dbReference type="ARBA" id="ARBA00022691"/>
    </source>
</evidence>
<comment type="similarity">
    <text evidence="7">Belongs to the autoinducer synthase family.</text>
</comment>
<evidence type="ECO:0000256" key="5">
    <source>
        <dbReference type="ARBA" id="ARBA00022929"/>
    </source>
</evidence>
<dbReference type="InterPro" id="IPR001690">
    <property type="entry name" value="Autoind_synthase"/>
</dbReference>